<dbReference type="PROSITE" id="PS50084">
    <property type="entry name" value="KH_TYPE_1"/>
    <property type="match status" value="3"/>
</dbReference>
<dbReference type="AlphaFoldDB" id="B8LM14"/>
<dbReference type="CDD" id="cd22459">
    <property type="entry name" value="KH-I_PEPPER_rpt1_like"/>
    <property type="match status" value="1"/>
</dbReference>
<accession>B8LM14</accession>
<keyword evidence="1" id="KW-0677">Repeat</keyword>
<dbReference type="SUPFAM" id="SSF54791">
    <property type="entry name" value="Eukaryotic type KH-domain (KH-domain type I)"/>
    <property type="match status" value="3"/>
</dbReference>
<dbReference type="CDD" id="cd22461">
    <property type="entry name" value="KH-I_PEPPER_like_rpt3"/>
    <property type="match status" value="1"/>
</dbReference>
<dbReference type="PANTHER" id="PTHR10288">
    <property type="entry name" value="KH DOMAIN CONTAINING RNA BINDING PROTEIN"/>
    <property type="match status" value="1"/>
</dbReference>
<evidence type="ECO:0000313" key="5">
    <source>
        <dbReference type="EMBL" id="ABR16694.1"/>
    </source>
</evidence>
<dbReference type="InterPro" id="IPR036612">
    <property type="entry name" value="KH_dom_type_1_sf"/>
</dbReference>
<feature type="domain" description="K Homology" evidence="4">
    <location>
        <begin position="139"/>
        <end position="214"/>
    </location>
</feature>
<dbReference type="EMBL" id="EF676812">
    <property type="protein sequence ID" value="ABR16694.1"/>
    <property type="molecule type" value="mRNA"/>
</dbReference>
<feature type="domain" description="K Homology" evidence="4">
    <location>
        <begin position="317"/>
        <end position="387"/>
    </location>
</feature>
<proteinExistence type="evidence at transcript level"/>
<reference evidence="5" key="1">
    <citation type="submission" date="2007-06" db="EMBL/GenBank/DDBJ databases">
        <title>Full length cDNA sequences from Sitka Spruce (Picea sitchensis).</title>
        <authorList>
            <person name="Ralph S.G."/>
            <person name="Chun H.E."/>
            <person name="Liao N."/>
            <person name="Ali J."/>
            <person name="Reid K."/>
            <person name="Kolosova N."/>
            <person name="Cooper N."/>
            <person name="Cullis C."/>
            <person name="Jancsik S."/>
            <person name="Moore R."/>
            <person name="Mayo M."/>
            <person name="Wagner S."/>
            <person name="Holt R.A."/>
            <person name="Jones S.J.M."/>
            <person name="Marra M.A."/>
            <person name="Ritland C.E."/>
            <person name="Ritland K."/>
            <person name="Bohlmann J."/>
        </authorList>
    </citation>
    <scope>NUCLEOTIDE SEQUENCE</scope>
    <source>
        <tissue evidence="5">Green portion of the leader tissue</tissue>
    </source>
</reference>
<feature type="domain" description="K Homology" evidence="4">
    <location>
        <begin position="48"/>
        <end position="121"/>
    </location>
</feature>
<dbReference type="Gene3D" id="3.30.1370.10">
    <property type="entry name" value="K Homology domain, type 1"/>
    <property type="match status" value="1"/>
</dbReference>
<dbReference type="Gene3D" id="3.30.310.210">
    <property type="match status" value="1"/>
</dbReference>
<dbReference type="GO" id="GO:0003723">
    <property type="term" value="F:RNA binding"/>
    <property type="evidence" value="ECO:0007669"/>
    <property type="project" value="UniProtKB-UniRule"/>
</dbReference>
<evidence type="ECO:0000256" key="3">
    <source>
        <dbReference type="SAM" id="MobiDB-lite"/>
    </source>
</evidence>
<evidence type="ECO:0000259" key="4">
    <source>
        <dbReference type="SMART" id="SM00322"/>
    </source>
</evidence>
<dbReference type="OMA" id="EPENQYN"/>
<dbReference type="SMART" id="SM00322">
    <property type="entry name" value="KH"/>
    <property type="match status" value="3"/>
</dbReference>
<dbReference type="CDD" id="cd22460">
    <property type="entry name" value="KH-I_PEPPER_rpt2_like"/>
    <property type="match status" value="1"/>
</dbReference>
<name>B8LM14_PICSI</name>
<protein>
    <recommendedName>
        <fullName evidence="4">K Homology domain-containing protein</fullName>
    </recommendedName>
</protein>
<dbReference type="Pfam" id="PF00013">
    <property type="entry name" value="KH_1"/>
    <property type="match status" value="3"/>
</dbReference>
<feature type="region of interest" description="Disordered" evidence="3">
    <location>
        <begin position="1"/>
        <end position="44"/>
    </location>
</feature>
<sequence length="490" mass="52496">MAAPLESVQEQKDLIGIPRNANPGQKRGREEEIGTGTGAEKKWPGWPGENVFRMLVPSQKVGGIIGRKGEFVKKMCEETRSRIKILDGLSGTPERVVMVSAKEEPDATISPAMDGILKVHKRIIEGIDEVGRTQQAAGGPTITRLLLAGIQSGSLIGKQGATIKSIQENSGVAAKVVGSEDIPYCALADDKVLEIQGEPANVHKALELVVSHLRKFLVDRSVLPMYEMNMSKTNQSQMEQNLSHQPWSHNQTSSLPNSGSGFGNNSKYTPTAPPHDNYYAPSDLPPETHSHHGLNMYGRDPLGGHSVPNAAPAPVITQVSQRMQIPLSYADAVIGTNGANISYCRRNSGAIITIEETRGVPGEMTVEIHGTASQVQTAQQLIQNFMAGASGPPADVYRASGPPADVYRTSGPPADVYRASGPPADVYRASGPPADVYRASGPPDVYNSIDSGYNSYSGHNTMYTSPRSNTGFAGHSAGGYESNYNNSYRY</sequence>
<dbReference type="InterPro" id="IPR004087">
    <property type="entry name" value="KH_dom"/>
</dbReference>
<organism evidence="5">
    <name type="scientific">Picea sitchensis</name>
    <name type="common">Sitka spruce</name>
    <name type="synonym">Pinus sitchensis</name>
    <dbReference type="NCBI Taxonomy" id="3332"/>
    <lineage>
        <taxon>Eukaryota</taxon>
        <taxon>Viridiplantae</taxon>
        <taxon>Streptophyta</taxon>
        <taxon>Embryophyta</taxon>
        <taxon>Tracheophyta</taxon>
        <taxon>Spermatophyta</taxon>
        <taxon>Pinopsida</taxon>
        <taxon>Pinidae</taxon>
        <taxon>Conifers I</taxon>
        <taxon>Pinales</taxon>
        <taxon>Pinaceae</taxon>
        <taxon>Picea</taxon>
    </lineage>
</organism>
<evidence type="ECO:0000256" key="2">
    <source>
        <dbReference type="PROSITE-ProRule" id="PRU00117"/>
    </source>
</evidence>
<dbReference type="InterPro" id="IPR004088">
    <property type="entry name" value="KH_dom_type_1"/>
</dbReference>
<feature type="compositionally biased region" description="Polar residues" evidence="3">
    <location>
        <begin position="233"/>
        <end position="269"/>
    </location>
</feature>
<evidence type="ECO:0000256" key="1">
    <source>
        <dbReference type="ARBA" id="ARBA00022737"/>
    </source>
</evidence>
<feature type="region of interest" description="Disordered" evidence="3">
    <location>
        <begin position="233"/>
        <end position="309"/>
    </location>
</feature>
<keyword evidence="2" id="KW-0694">RNA-binding</keyword>